<evidence type="ECO:0000313" key="3">
    <source>
        <dbReference type="Proteomes" id="UP000638313"/>
    </source>
</evidence>
<evidence type="ECO:0000256" key="1">
    <source>
        <dbReference type="SAM" id="MobiDB-lite"/>
    </source>
</evidence>
<dbReference type="Proteomes" id="UP000638313">
    <property type="component" value="Unassembled WGS sequence"/>
</dbReference>
<protein>
    <submittedName>
        <fullName evidence="2">Uncharacterized protein</fullName>
    </submittedName>
</protein>
<name>A0A919B8M5_9ACTN</name>
<gene>
    <name evidence="2" type="ORF">GCM10010218_57440</name>
</gene>
<accession>A0A919B8M5</accession>
<comment type="caution">
    <text evidence="2">The sequence shown here is derived from an EMBL/GenBank/DDBJ whole genome shotgun (WGS) entry which is preliminary data.</text>
</comment>
<organism evidence="2 3">
    <name type="scientific">Streptomyces mashuensis</name>
    <dbReference type="NCBI Taxonomy" id="33904"/>
    <lineage>
        <taxon>Bacteria</taxon>
        <taxon>Bacillati</taxon>
        <taxon>Actinomycetota</taxon>
        <taxon>Actinomycetes</taxon>
        <taxon>Kitasatosporales</taxon>
        <taxon>Streptomycetaceae</taxon>
        <taxon>Streptomyces</taxon>
    </lineage>
</organism>
<dbReference type="EMBL" id="BNBD01000017">
    <property type="protein sequence ID" value="GHF68534.1"/>
    <property type="molecule type" value="Genomic_DNA"/>
</dbReference>
<feature type="region of interest" description="Disordered" evidence="1">
    <location>
        <begin position="47"/>
        <end position="70"/>
    </location>
</feature>
<sequence length="350" mass="36769">MAYGRTLTGALAVAALVAAVVALWQTQSGPLEDRHRAYCWGTWREDAGPSPRGTAGRQVREEAPTRRRPTGRCTLSWLGAGGPEDRRGIDLRYGPGPAAADERRAWLAGLFTGHDTALPDGIPGFVTAVSGTLVLPRPCDVDGRPTVLTLTGTFDSTPARTGRLLLEAAHHAARATGCAPSATVPAGAATAVTDVTEPPGPQHAPQSAPRDTPPRTPHASPHDGPATAPPDCTAHLGTHPREAQEDFLSCSLRTTPATMLARPGLVALFDGLPEDRTLLRTDCGGRTTVFTARAPWKARSTTPAPEFPRFVRALSARKGCAPPRSLRGHALPPPAPVRRGRHGGEGTIPP</sequence>
<dbReference type="RefSeq" id="WP_190132662.1">
    <property type="nucleotide sequence ID" value="NZ_BNBD01000017.1"/>
</dbReference>
<keyword evidence="3" id="KW-1185">Reference proteome</keyword>
<feature type="region of interest" description="Disordered" evidence="1">
    <location>
        <begin position="321"/>
        <end position="350"/>
    </location>
</feature>
<proteinExistence type="predicted"/>
<dbReference type="AlphaFoldDB" id="A0A919B8M5"/>
<reference evidence="2" key="2">
    <citation type="submission" date="2020-09" db="EMBL/GenBank/DDBJ databases">
        <authorList>
            <person name="Sun Q."/>
            <person name="Ohkuma M."/>
        </authorList>
    </citation>
    <scope>NUCLEOTIDE SEQUENCE</scope>
    <source>
        <strain evidence="2">JCM 4059</strain>
    </source>
</reference>
<feature type="region of interest" description="Disordered" evidence="1">
    <location>
        <begin position="192"/>
        <end position="237"/>
    </location>
</feature>
<evidence type="ECO:0000313" key="2">
    <source>
        <dbReference type="EMBL" id="GHF68534.1"/>
    </source>
</evidence>
<reference evidence="2" key="1">
    <citation type="journal article" date="2014" name="Int. J. Syst. Evol. Microbiol.">
        <title>Complete genome sequence of Corynebacterium casei LMG S-19264T (=DSM 44701T), isolated from a smear-ripened cheese.</title>
        <authorList>
            <consortium name="US DOE Joint Genome Institute (JGI-PGF)"/>
            <person name="Walter F."/>
            <person name="Albersmeier A."/>
            <person name="Kalinowski J."/>
            <person name="Ruckert C."/>
        </authorList>
    </citation>
    <scope>NUCLEOTIDE SEQUENCE</scope>
    <source>
        <strain evidence="2">JCM 4059</strain>
    </source>
</reference>